<dbReference type="InterPro" id="IPR011528">
    <property type="entry name" value="NERD"/>
</dbReference>
<proteinExistence type="predicted"/>
<dbReference type="Pfam" id="PF08378">
    <property type="entry name" value="NERD"/>
    <property type="match status" value="1"/>
</dbReference>
<evidence type="ECO:0000313" key="3">
    <source>
        <dbReference type="Proteomes" id="UP001056766"/>
    </source>
</evidence>
<sequence>MDHLVVDPTGVFVIETKNWSNRYTQYVFNDGSYTPYDQIQRSGYLVYRYLNVTIQPSSRI</sequence>
<evidence type="ECO:0000313" key="2">
    <source>
        <dbReference type="EMBL" id="MCM1988048.1"/>
    </source>
</evidence>
<reference evidence="2" key="1">
    <citation type="journal article" date="2021" name="mSystems">
        <title>Bacteria and Archaea Synergistically Convert Glycine Betaine to Biogenic Methane in the Formosa Cold Seep of the South China Sea.</title>
        <authorList>
            <person name="Li L."/>
            <person name="Zhang W."/>
            <person name="Zhang S."/>
            <person name="Song L."/>
            <person name="Sun Q."/>
            <person name="Zhang H."/>
            <person name="Xiang H."/>
            <person name="Dong X."/>
        </authorList>
    </citation>
    <scope>NUCLEOTIDE SEQUENCE</scope>
    <source>
        <strain evidence="2">LLY</strain>
    </source>
</reference>
<protein>
    <submittedName>
        <fullName evidence="2">NERD domain-containing protein</fullName>
    </submittedName>
</protein>
<dbReference type="Proteomes" id="UP001056766">
    <property type="component" value="Unassembled WGS sequence"/>
</dbReference>
<dbReference type="RefSeq" id="WP_420846954.1">
    <property type="nucleotide sequence ID" value="NZ_JAGSOI010000123.1"/>
</dbReference>
<evidence type="ECO:0000259" key="1">
    <source>
        <dbReference type="PROSITE" id="PS50965"/>
    </source>
</evidence>
<reference evidence="2" key="2">
    <citation type="submission" date="2021-04" db="EMBL/GenBank/DDBJ databases">
        <authorList>
            <person name="Dong X."/>
        </authorList>
    </citation>
    <scope>NUCLEOTIDE SEQUENCE</scope>
    <source>
        <strain evidence="2">LLY</strain>
    </source>
</reference>
<organism evidence="2 3">
    <name type="scientific">Methanococcoides seepicolus</name>
    <dbReference type="NCBI Taxonomy" id="2828780"/>
    <lineage>
        <taxon>Archaea</taxon>
        <taxon>Methanobacteriati</taxon>
        <taxon>Methanobacteriota</taxon>
        <taxon>Stenosarchaea group</taxon>
        <taxon>Methanomicrobia</taxon>
        <taxon>Methanosarcinales</taxon>
        <taxon>Methanosarcinaceae</taxon>
        <taxon>Methanococcoides</taxon>
    </lineage>
</organism>
<dbReference type="EMBL" id="JAGSOI010000123">
    <property type="protein sequence ID" value="MCM1988048.1"/>
    <property type="molecule type" value="Genomic_DNA"/>
</dbReference>
<keyword evidence="3" id="KW-1185">Reference proteome</keyword>
<gene>
    <name evidence="2" type="ORF">KDK67_13905</name>
</gene>
<accession>A0A9E5DDT6</accession>
<dbReference type="AlphaFoldDB" id="A0A9E5DDT6"/>
<dbReference type="PROSITE" id="PS50965">
    <property type="entry name" value="NERD"/>
    <property type="match status" value="1"/>
</dbReference>
<name>A0A9E5DDT6_9EURY</name>
<feature type="domain" description="NERD" evidence="1">
    <location>
        <begin position="1"/>
        <end position="60"/>
    </location>
</feature>
<comment type="caution">
    <text evidence="2">The sequence shown here is derived from an EMBL/GenBank/DDBJ whole genome shotgun (WGS) entry which is preliminary data.</text>
</comment>